<dbReference type="Gene3D" id="3.40.30.10">
    <property type="entry name" value="Glutaredoxin"/>
    <property type="match status" value="1"/>
</dbReference>
<sequence length="196" mass="21268">MSFINAFLTSTLLSLTFISPGLAADTGGGAPLNVAPVVGSEEGNIAPDFTLTDADGRAFRLSDYKGKKAVYLVFWNTWCGHCIHKVPTLIKRQQQFAQQLEIFAINTGWDDSIALMAEFQAEYGINYPLAFDHGAQVTDQYGVWGTPTEFIVDINGVIQHRDGVPKQLASHLAAWNQLSEPSDTQLAGQCEGDAAC</sequence>
<keyword evidence="3" id="KW-1015">Disulfide bond</keyword>
<reference evidence="7 8" key="1">
    <citation type="submission" date="2018-07" db="EMBL/GenBank/DDBJ databases">
        <title>Corallincola holothuriorum sp. nov., a new facultative anaerobe isolated from sea cucumber Apostichopus japonicus.</title>
        <authorList>
            <person name="Xia H."/>
        </authorList>
    </citation>
    <scope>NUCLEOTIDE SEQUENCE [LARGE SCALE GENOMIC DNA]</scope>
    <source>
        <strain evidence="7 8">C4</strain>
    </source>
</reference>
<dbReference type="GO" id="GO:0030313">
    <property type="term" value="C:cell envelope"/>
    <property type="evidence" value="ECO:0007669"/>
    <property type="project" value="UniProtKB-SubCell"/>
</dbReference>
<evidence type="ECO:0000256" key="4">
    <source>
        <dbReference type="ARBA" id="ARBA00023284"/>
    </source>
</evidence>
<accession>A0A368NNK3</accession>
<keyword evidence="5" id="KW-0732">Signal</keyword>
<evidence type="ECO:0000256" key="3">
    <source>
        <dbReference type="ARBA" id="ARBA00023157"/>
    </source>
</evidence>
<feature type="signal peptide" evidence="5">
    <location>
        <begin position="1"/>
        <end position="23"/>
    </location>
</feature>
<dbReference type="RefSeq" id="WP_114337476.1">
    <property type="nucleotide sequence ID" value="NZ_QPID01000003.1"/>
</dbReference>
<dbReference type="PANTHER" id="PTHR42852">
    <property type="entry name" value="THIOL:DISULFIDE INTERCHANGE PROTEIN DSBE"/>
    <property type="match status" value="1"/>
</dbReference>
<dbReference type="InterPro" id="IPR050553">
    <property type="entry name" value="Thioredoxin_ResA/DsbE_sf"/>
</dbReference>
<keyword evidence="8" id="KW-1185">Reference proteome</keyword>
<evidence type="ECO:0000313" key="8">
    <source>
        <dbReference type="Proteomes" id="UP000252558"/>
    </source>
</evidence>
<gene>
    <name evidence="7" type="ORF">DU002_06025</name>
</gene>
<keyword evidence="4" id="KW-0676">Redox-active center</keyword>
<protein>
    <submittedName>
        <fullName evidence="7">TlpA family protein disulfide reductase</fullName>
    </submittedName>
</protein>
<dbReference type="PANTHER" id="PTHR42852:SF6">
    <property type="entry name" value="THIOL:DISULFIDE INTERCHANGE PROTEIN DSBE"/>
    <property type="match status" value="1"/>
</dbReference>
<dbReference type="InterPro" id="IPR013766">
    <property type="entry name" value="Thioredoxin_domain"/>
</dbReference>
<evidence type="ECO:0000256" key="5">
    <source>
        <dbReference type="SAM" id="SignalP"/>
    </source>
</evidence>
<evidence type="ECO:0000313" key="7">
    <source>
        <dbReference type="EMBL" id="RCU50881.1"/>
    </source>
</evidence>
<dbReference type="Proteomes" id="UP000252558">
    <property type="component" value="Unassembled WGS sequence"/>
</dbReference>
<dbReference type="SUPFAM" id="SSF52833">
    <property type="entry name" value="Thioredoxin-like"/>
    <property type="match status" value="1"/>
</dbReference>
<dbReference type="PROSITE" id="PS51352">
    <property type="entry name" value="THIOREDOXIN_2"/>
    <property type="match status" value="1"/>
</dbReference>
<evidence type="ECO:0000256" key="1">
    <source>
        <dbReference type="ARBA" id="ARBA00004196"/>
    </source>
</evidence>
<proteinExistence type="predicted"/>
<evidence type="ECO:0000259" key="6">
    <source>
        <dbReference type="PROSITE" id="PS51352"/>
    </source>
</evidence>
<dbReference type="InterPro" id="IPR000866">
    <property type="entry name" value="AhpC/TSA"/>
</dbReference>
<feature type="chain" id="PRO_5016595953" evidence="5">
    <location>
        <begin position="24"/>
        <end position="196"/>
    </location>
</feature>
<comment type="caution">
    <text evidence="7">The sequence shown here is derived from an EMBL/GenBank/DDBJ whole genome shotgun (WGS) entry which is preliminary data.</text>
</comment>
<name>A0A368NNK3_9GAMM</name>
<feature type="domain" description="Thioredoxin" evidence="6">
    <location>
        <begin position="40"/>
        <end position="173"/>
    </location>
</feature>
<dbReference type="EMBL" id="QPID01000003">
    <property type="protein sequence ID" value="RCU50881.1"/>
    <property type="molecule type" value="Genomic_DNA"/>
</dbReference>
<dbReference type="Pfam" id="PF00578">
    <property type="entry name" value="AhpC-TSA"/>
    <property type="match status" value="1"/>
</dbReference>
<dbReference type="GO" id="GO:0016209">
    <property type="term" value="F:antioxidant activity"/>
    <property type="evidence" value="ECO:0007669"/>
    <property type="project" value="InterPro"/>
</dbReference>
<comment type="subcellular location">
    <subcellularLocation>
        <location evidence="1">Cell envelope</location>
    </subcellularLocation>
</comment>
<dbReference type="GO" id="GO:0016491">
    <property type="term" value="F:oxidoreductase activity"/>
    <property type="evidence" value="ECO:0007669"/>
    <property type="project" value="InterPro"/>
</dbReference>
<organism evidence="7 8">
    <name type="scientific">Corallincola holothuriorum</name>
    <dbReference type="NCBI Taxonomy" id="2282215"/>
    <lineage>
        <taxon>Bacteria</taxon>
        <taxon>Pseudomonadati</taxon>
        <taxon>Pseudomonadota</taxon>
        <taxon>Gammaproteobacteria</taxon>
        <taxon>Alteromonadales</taxon>
        <taxon>Psychromonadaceae</taxon>
        <taxon>Corallincola</taxon>
    </lineage>
</organism>
<dbReference type="CDD" id="cd02966">
    <property type="entry name" value="TlpA_like_family"/>
    <property type="match status" value="1"/>
</dbReference>
<dbReference type="OrthoDB" id="9799347at2"/>
<keyword evidence="2" id="KW-0201">Cytochrome c-type biogenesis</keyword>
<evidence type="ECO:0000256" key="2">
    <source>
        <dbReference type="ARBA" id="ARBA00022748"/>
    </source>
</evidence>
<dbReference type="GO" id="GO:0017004">
    <property type="term" value="P:cytochrome complex assembly"/>
    <property type="evidence" value="ECO:0007669"/>
    <property type="project" value="UniProtKB-KW"/>
</dbReference>
<dbReference type="InterPro" id="IPR036249">
    <property type="entry name" value="Thioredoxin-like_sf"/>
</dbReference>
<dbReference type="AlphaFoldDB" id="A0A368NNK3"/>